<evidence type="ECO:0000313" key="9">
    <source>
        <dbReference type="Proteomes" id="UP000321927"/>
    </source>
</evidence>
<dbReference type="Gene3D" id="1.25.40.390">
    <property type="match status" value="1"/>
</dbReference>
<feature type="domain" description="SusD-like N-terminal" evidence="7">
    <location>
        <begin position="115"/>
        <end position="223"/>
    </location>
</feature>
<keyword evidence="9" id="KW-1185">Reference proteome</keyword>
<dbReference type="EMBL" id="VORV01000017">
    <property type="protein sequence ID" value="TXD75964.1"/>
    <property type="molecule type" value="Genomic_DNA"/>
</dbReference>
<dbReference type="SUPFAM" id="SSF48452">
    <property type="entry name" value="TPR-like"/>
    <property type="match status" value="1"/>
</dbReference>
<evidence type="ECO:0000259" key="6">
    <source>
        <dbReference type="Pfam" id="PF07980"/>
    </source>
</evidence>
<comment type="similarity">
    <text evidence="2">Belongs to the SusD family.</text>
</comment>
<evidence type="ECO:0000256" key="1">
    <source>
        <dbReference type="ARBA" id="ARBA00004442"/>
    </source>
</evidence>
<accession>A0ABY3HIU8</accession>
<evidence type="ECO:0000256" key="5">
    <source>
        <dbReference type="ARBA" id="ARBA00023237"/>
    </source>
</evidence>
<gene>
    <name evidence="8" type="ORF">ESW18_18630</name>
</gene>
<evidence type="ECO:0000256" key="2">
    <source>
        <dbReference type="ARBA" id="ARBA00006275"/>
    </source>
</evidence>
<dbReference type="PROSITE" id="PS51257">
    <property type="entry name" value="PROKAR_LIPOPROTEIN"/>
    <property type="match status" value="1"/>
</dbReference>
<evidence type="ECO:0000313" key="8">
    <source>
        <dbReference type="EMBL" id="TXD75964.1"/>
    </source>
</evidence>
<protein>
    <submittedName>
        <fullName evidence="8">RagB/SusD family nutrient uptake outer membrane protein</fullName>
    </submittedName>
</protein>
<organism evidence="8 9">
    <name type="scientific">Algoriphagus ratkowskyi</name>
    <dbReference type="NCBI Taxonomy" id="57028"/>
    <lineage>
        <taxon>Bacteria</taxon>
        <taxon>Pseudomonadati</taxon>
        <taxon>Bacteroidota</taxon>
        <taxon>Cytophagia</taxon>
        <taxon>Cytophagales</taxon>
        <taxon>Cyclobacteriaceae</taxon>
        <taxon>Algoriphagus</taxon>
    </lineage>
</organism>
<name>A0ABY3HIU8_9BACT</name>
<reference evidence="8 9" key="1">
    <citation type="submission" date="2019-08" db="EMBL/GenBank/DDBJ databases">
        <title>Genome of Algoriphagus ratkowskyi IC026.</title>
        <authorList>
            <person name="Bowman J.P."/>
        </authorList>
    </citation>
    <scope>NUCLEOTIDE SEQUENCE [LARGE SCALE GENOMIC DNA]</scope>
    <source>
        <strain evidence="8 9">IC026</strain>
    </source>
</reference>
<keyword evidence="4" id="KW-0472">Membrane</keyword>
<feature type="domain" description="RagB/SusD" evidence="6">
    <location>
        <begin position="302"/>
        <end position="594"/>
    </location>
</feature>
<comment type="caution">
    <text evidence="8">The sequence shown here is derived from an EMBL/GenBank/DDBJ whole genome shotgun (WGS) entry which is preliminary data.</text>
</comment>
<dbReference type="Proteomes" id="UP000321927">
    <property type="component" value="Unassembled WGS sequence"/>
</dbReference>
<dbReference type="InterPro" id="IPR011990">
    <property type="entry name" value="TPR-like_helical_dom_sf"/>
</dbReference>
<comment type="subcellular location">
    <subcellularLocation>
        <location evidence="1">Cell outer membrane</location>
    </subcellularLocation>
</comment>
<sequence>MIVMKNIKYIILSIFLVATSCVDPLDATRLDVISEEVVWDDTNLINAYMADVFNRIELVYRPDYGSINNEIIAETSFGAEGRFRGDANGYSDVSGRVNGNSTGHVLSYWRWSLMRVVNTAIAQLSDEESSLPIDYREQRLGQAYFSRAVMYFQMVKRYGGVPLILEVQDVSLDPDQLKVPRSTEKESYDQVLSDFDMAIELLKDKSVGRWEPNLDAAYALKGRAALYAGSIAQFNDRLPLKKDGLVGINSSEAASYYAISLEASKHLMPAPFGTGSYKLRPGANVEQYRQIFDDIGSGNDTESILYQQFSGAGGLTNNYDTFILPRALTEHANWGAAENVYFETITWFDYKDGTSGELLPDGSAKLENNIGANKFYDLEDLFDARDPRFGASVGYPGMIYAGNPAYFHDGVTDPSAASSAGVPTSSPRQNRIRSALAAYKLANIASPVVPQQMGDNELMEIRLGEIYMNYAEAAFGLGQAGTALDALNAIRERAGMPILNTITFDDIVNERKLELVFERHRYWDLKRWRLAEEPLNTQYTGVQFTWNVADNTYAIRRTNNTETVVRLFKPADYYLPIPIDDIENNDALIQNPGFEL</sequence>
<dbReference type="InterPro" id="IPR012944">
    <property type="entry name" value="SusD_RagB_dom"/>
</dbReference>
<dbReference type="InterPro" id="IPR033985">
    <property type="entry name" value="SusD-like_N"/>
</dbReference>
<keyword evidence="5" id="KW-0998">Cell outer membrane</keyword>
<evidence type="ECO:0000256" key="3">
    <source>
        <dbReference type="ARBA" id="ARBA00022729"/>
    </source>
</evidence>
<dbReference type="Pfam" id="PF07980">
    <property type="entry name" value="SusD_RagB"/>
    <property type="match status" value="1"/>
</dbReference>
<proteinExistence type="inferred from homology"/>
<dbReference type="Pfam" id="PF14322">
    <property type="entry name" value="SusD-like_3"/>
    <property type="match status" value="1"/>
</dbReference>
<keyword evidence="3" id="KW-0732">Signal</keyword>
<evidence type="ECO:0000256" key="4">
    <source>
        <dbReference type="ARBA" id="ARBA00023136"/>
    </source>
</evidence>
<evidence type="ECO:0000259" key="7">
    <source>
        <dbReference type="Pfam" id="PF14322"/>
    </source>
</evidence>